<evidence type="ECO:0000313" key="3">
    <source>
        <dbReference type="Proteomes" id="UP001244297"/>
    </source>
</evidence>
<feature type="transmembrane region" description="Helical" evidence="1">
    <location>
        <begin position="216"/>
        <end position="246"/>
    </location>
</feature>
<evidence type="ECO:0000256" key="1">
    <source>
        <dbReference type="SAM" id="Phobius"/>
    </source>
</evidence>
<reference evidence="3" key="1">
    <citation type="journal article" date="2019" name="Int. J. Syst. Evol. Microbiol.">
        <title>The Global Catalogue of Microorganisms (GCM) 10K type strain sequencing project: providing services to taxonomists for standard genome sequencing and annotation.</title>
        <authorList>
            <consortium name="The Broad Institute Genomics Platform"/>
            <consortium name="The Broad Institute Genome Sequencing Center for Infectious Disease"/>
            <person name="Wu L."/>
            <person name="Ma J."/>
        </authorList>
    </citation>
    <scope>NUCLEOTIDE SEQUENCE [LARGE SCALE GENOMIC DNA]</scope>
    <source>
        <strain evidence="3">CECT 7806</strain>
    </source>
</reference>
<keyword evidence="1" id="KW-1133">Transmembrane helix</keyword>
<dbReference type="RefSeq" id="WP_238287787.1">
    <property type="nucleotide sequence ID" value="NZ_BPQS01000011.1"/>
</dbReference>
<comment type="caution">
    <text evidence="2">The sequence shown here is derived from an EMBL/GenBank/DDBJ whole genome shotgun (WGS) entry which is preliminary data.</text>
</comment>
<gene>
    <name evidence="2" type="ORF">QWZ18_26710</name>
</gene>
<keyword evidence="1" id="KW-0812">Transmembrane</keyword>
<keyword evidence="3" id="KW-1185">Reference proteome</keyword>
<accession>A0ABT8AY21</accession>
<feature type="transmembrane region" description="Helical" evidence="1">
    <location>
        <begin position="132"/>
        <end position="151"/>
    </location>
</feature>
<dbReference type="Proteomes" id="UP001244297">
    <property type="component" value="Unassembled WGS sequence"/>
</dbReference>
<feature type="transmembrane region" description="Helical" evidence="1">
    <location>
        <begin position="106"/>
        <end position="125"/>
    </location>
</feature>
<name>A0ABT8AY21_9HYPH</name>
<feature type="transmembrane region" description="Helical" evidence="1">
    <location>
        <begin position="253"/>
        <end position="272"/>
    </location>
</feature>
<keyword evidence="1" id="KW-0472">Membrane</keyword>
<proteinExistence type="predicted"/>
<sequence>MFEWIGAMTGQAVAIEERAPTASVAVDGAAVFLLGAALQFNVLTSSFGLPFQRLSDLLPFLLIPWLGLRRAVLAEAMRSVAPLSGIVVVIAASLVLKAHILAGDVYLTLVLLLYVVQAFILLVLFRDARIESAFCAGLLAGLLGSLAVLLLTSTGASLERFGLAVPTDGLDEDLKLFFQDKLGGLWISGNETGHVFALAGAAALLLSLRYRTKAVYLVYFAALLTSFPLTNNRAGLIMPLLFLAVLMRRNLKAPAILTALGILGALLVAWSVTGEIPLPGTLSQAIERRFAEDTNVSSNVDERFLSGISALQLVVAYPFGVGEVARRSGLQALTGLVTPHNGFVSLALQSGLATLLLLVAGLVRILLAPGAAGPLLTYTALFLIPSLMFEELSVNQYVLFFMALVVASLAIAREPGALRTGPG</sequence>
<evidence type="ECO:0000313" key="2">
    <source>
        <dbReference type="EMBL" id="MDN3574183.1"/>
    </source>
</evidence>
<feature type="transmembrane region" description="Helical" evidence="1">
    <location>
        <begin position="394"/>
        <end position="412"/>
    </location>
</feature>
<organism evidence="2 3">
    <name type="scientific">Methylobacterium longum</name>
    <dbReference type="NCBI Taxonomy" id="767694"/>
    <lineage>
        <taxon>Bacteria</taxon>
        <taxon>Pseudomonadati</taxon>
        <taxon>Pseudomonadota</taxon>
        <taxon>Alphaproteobacteria</taxon>
        <taxon>Hyphomicrobiales</taxon>
        <taxon>Methylobacteriaceae</taxon>
        <taxon>Methylobacterium</taxon>
    </lineage>
</organism>
<feature type="transmembrane region" description="Helical" evidence="1">
    <location>
        <begin position="80"/>
        <end position="100"/>
    </location>
</feature>
<evidence type="ECO:0008006" key="4">
    <source>
        <dbReference type="Google" id="ProtNLM"/>
    </source>
</evidence>
<protein>
    <recommendedName>
        <fullName evidence="4">O-antigen ligase domain-containing protein</fullName>
    </recommendedName>
</protein>
<dbReference type="EMBL" id="JAUFPT010000094">
    <property type="protein sequence ID" value="MDN3574183.1"/>
    <property type="molecule type" value="Genomic_DNA"/>
</dbReference>